<evidence type="ECO:0000313" key="2">
    <source>
        <dbReference type="Proteomes" id="UP000244336"/>
    </source>
</evidence>
<dbReference type="Gramene" id="PUZ39480">
    <property type="protein sequence ID" value="PUZ39480"/>
    <property type="gene ID" value="GQ55_9G314600"/>
</dbReference>
<keyword evidence="2" id="KW-1185">Reference proteome</keyword>
<protein>
    <submittedName>
        <fullName evidence="1">Uncharacterized protein</fullName>
    </submittedName>
</protein>
<dbReference type="Proteomes" id="UP000244336">
    <property type="component" value="Chromosome 9"/>
</dbReference>
<accession>A0A2T7C816</accession>
<evidence type="ECO:0000313" key="1">
    <source>
        <dbReference type="EMBL" id="PUZ39480.1"/>
    </source>
</evidence>
<gene>
    <name evidence="1" type="ORF">GQ55_9G314600</name>
</gene>
<sequence>MKLWYTRTQRALAKCFCKEMHTQLIFFARNRSIVLIVFESGLVIISKCKLLRSKIKYETYSHLSQACTGFWVQISMSTNT</sequence>
<reference evidence="1 2" key="1">
    <citation type="submission" date="2018-04" db="EMBL/GenBank/DDBJ databases">
        <title>WGS assembly of Panicum hallii var. hallii HAL2.</title>
        <authorList>
            <person name="Lovell J."/>
            <person name="Jenkins J."/>
            <person name="Lowry D."/>
            <person name="Mamidi S."/>
            <person name="Sreedasyam A."/>
            <person name="Weng X."/>
            <person name="Barry K."/>
            <person name="Bonette J."/>
            <person name="Campitelli B."/>
            <person name="Daum C."/>
            <person name="Gordon S."/>
            <person name="Gould B."/>
            <person name="Lipzen A."/>
            <person name="MacQueen A."/>
            <person name="Palacio-Mejia J."/>
            <person name="Plott C."/>
            <person name="Shakirov E."/>
            <person name="Shu S."/>
            <person name="Yoshinaga Y."/>
            <person name="Zane M."/>
            <person name="Rokhsar D."/>
            <person name="Grimwood J."/>
            <person name="Schmutz J."/>
            <person name="Juenger T."/>
        </authorList>
    </citation>
    <scope>NUCLEOTIDE SEQUENCE [LARGE SCALE GENOMIC DNA]</scope>
    <source>
        <strain evidence="2">cv. HAL2</strain>
    </source>
</reference>
<name>A0A2T7C816_9POAL</name>
<dbReference type="AlphaFoldDB" id="A0A2T7C816"/>
<dbReference type="EMBL" id="CM009757">
    <property type="protein sequence ID" value="PUZ39480.1"/>
    <property type="molecule type" value="Genomic_DNA"/>
</dbReference>
<organism evidence="1 2">
    <name type="scientific">Panicum hallii var. hallii</name>
    <dbReference type="NCBI Taxonomy" id="1504633"/>
    <lineage>
        <taxon>Eukaryota</taxon>
        <taxon>Viridiplantae</taxon>
        <taxon>Streptophyta</taxon>
        <taxon>Embryophyta</taxon>
        <taxon>Tracheophyta</taxon>
        <taxon>Spermatophyta</taxon>
        <taxon>Magnoliopsida</taxon>
        <taxon>Liliopsida</taxon>
        <taxon>Poales</taxon>
        <taxon>Poaceae</taxon>
        <taxon>PACMAD clade</taxon>
        <taxon>Panicoideae</taxon>
        <taxon>Panicodae</taxon>
        <taxon>Paniceae</taxon>
        <taxon>Panicinae</taxon>
        <taxon>Panicum</taxon>
        <taxon>Panicum sect. Panicum</taxon>
    </lineage>
</organism>
<proteinExistence type="predicted"/>